<comment type="miscellaneous">
    <text evidence="4">During catalysis, the active site Cys acts as a nucleophile attacking the alpha-carbonyl group of tRNA-bound glutamate with the formation of a thioester intermediate between enzyme and glutamate, and the concomitant release of tRNA(Glu). The thioester intermediate is finally reduced by direct hydride transfer from NADPH, to form the product GSA.</text>
</comment>
<dbReference type="PANTHER" id="PTHR43013">
    <property type="entry name" value="GLUTAMYL-TRNA REDUCTASE"/>
    <property type="match status" value="1"/>
</dbReference>
<comment type="function">
    <text evidence="4">Catalyzes the NADPH-dependent reduction of glutamyl-tRNA(Glu) to glutamate 1-semialdehyde (GSA).</text>
</comment>
<feature type="binding site" evidence="4 7">
    <location>
        <begin position="201"/>
        <end position="206"/>
    </location>
    <ligand>
        <name>NADP(+)</name>
        <dbReference type="ChEBI" id="CHEBI:58349"/>
    </ligand>
</feature>
<dbReference type="PANTHER" id="PTHR43013:SF1">
    <property type="entry name" value="GLUTAMYL-TRNA REDUCTASE"/>
    <property type="match status" value="1"/>
</dbReference>
<evidence type="ECO:0000313" key="11">
    <source>
        <dbReference type="EMBL" id="QBA64548.1"/>
    </source>
</evidence>
<dbReference type="GO" id="GO:0050661">
    <property type="term" value="F:NADP binding"/>
    <property type="evidence" value="ECO:0007669"/>
    <property type="project" value="InterPro"/>
</dbReference>
<evidence type="ECO:0000256" key="7">
    <source>
        <dbReference type="PIRSR" id="PIRSR000445-3"/>
    </source>
</evidence>
<dbReference type="UniPathway" id="UPA00251">
    <property type="reaction ID" value="UER00316"/>
</dbReference>
<evidence type="ECO:0000256" key="5">
    <source>
        <dbReference type="PIRSR" id="PIRSR000445-1"/>
    </source>
</evidence>
<keyword evidence="1 4" id="KW-0521">NADP</keyword>
<proteinExistence type="inferred from homology"/>
<dbReference type="Gene3D" id="3.30.460.30">
    <property type="entry name" value="Glutamyl-tRNA reductase, N-terminal domain"/>
    <property type="match status" value="1"/>
</dbReference>
<dbReference type="InterPro" id="IPR006151">
    <property type="entry name" value="Shikm_DH/Glu-tRNA_Rdtase"/>
</dbReference>
<dbReference type="InterPro" id="IPR036291">
    <property type="entry name" value="NAD(P)-bd_dom_sf"/>
</dbReference>
<dbReference type="InterPro" id="IPR036343">
    <property type="entry name" value="GluRdtase_N_sf"/>
</dbReference>
<feature type="binding site" evidence="4 6">
    <location>
        <begin position="59"/>
        <end position="62"/>
    </location>
    <ligand>
        <name>substrate</name>
    </ligand>
</feature>
<dbReference type="SUPFAM" id="SSF51735">
    <property type="entry name" value="NAD(P)-binding Rossmann-fold domains"/>
    <property type="match status" value="1"/>
</dbReference>
<evidence type="ECO:0000256" key="2">
    <source>
        <dbReference type="ARBA" id="ARBA00023002"/>
    </source>
</evidence>
<gene>
    <name evidence="4" type="primary">hemA</name>
    <name evidence="11" type="ORF">EQY75_08425</name>
</gene>
<feature type="binding site" evidence="4 6">
    <location>
        <position position="130"/>
    </location>
    <ligand>
        <name>substrate</name>
    </ligand>
</feature>
<comment type="pathway">
    <text evidence="4">Porphyrin-containing compound metabolism; protoporphyrin-IX biosynthesis; 5-aminolevulinate from L-glutamyl-tRNA(Glu): step 1/2.</text>
</comment>
<sequence>MHKNYQPLEYVLRYIGISHNTASVKQREAFHIPEEDKAKFILRLKALFPDIKGLLLLATCNRTELYFESATTTTREVLEYFIKNASKAVADPCHSLFSRGDHTLHSVRHLVEVSTGLRSKVLGDAEIIFQIKKAYRISREIGAQGSLLERAMQTVFKSHKRVSNETHFRDGTTSAAYKALKTIETYFGKQEARHKKILIIGAGDIVKQLFKYVGKFDYDQIFVSNRTMEKASYLANKHGAETYPWVKVLKNEFEDFDVIIGAAGNCHHLVNAIDGKPRPILLIDLGLPSTINPLLTSKPEVSLYDLDTISSELENNRELRLRAISAVQGIAGEEVALFEKWYAERPLRKILAHYKINIRNQVEDFLPECDEFSCENLVELLTARVVRRIAKDPDKIYTNEQLNHLVKVEAYFAMEPDNGVNHKLSQS</sequence>
<dbReference type="KEGG" id="mur:EQY75_08425"/>
<evidence type="ECO:0000256" key="8">
    <source>
        <dbReference type="PIRSR" id="PIRSR000445-4"/>
    </source>
</evidence>
<evidence type="ECO:0000259" key="9">
    <source>
        <dbReference type="Pfam" id="PF01488"/>
    </source>
</evidence>
<organism evidence="11 12">
    <name type="scientific">Muriicola soli</name>
    <dbReference type="NCBI Taxonomy" id="2507538"/>
    <lineage>
        <taxon>Bacteria</taxon>
        <taxon>Pseudomonadati</taxon>
        <taxon>Bacteroidota</taxon>
        <taxon>Flavobacteriia</taxon>
        <taxon>Flavobacteriales</taxon>
        <taxon>Flavobacteriaceae</taxon>
        <taxon>Muriicola</taxon>
    </lineage>
</organism>
<dbReference type="Proteomes" id="UP000290889">
    <property type="component" value="Chromosome"/>
</dbReference>
<feature type="active site" description="Nucleophile" evidence="4 5">
    <location>
        <position position="60"/>
    </location>
</feature>
<evidence type="ECO:0000256" key="4">
    <source>
        <dbReference type="HAMAP-Rule" id="MF_00087"/>
    </source>
</evidence>
<dbReference type="Pfam" id="PF01488">
    <property type="entry name" value="Shikimate_DH"/>
    <property type="match status" value="1"/>
</dbReference>
<dbReference type="OrthoDB" id="9795543at2"/>
<dbReference type="SUPFAM" id="SSF69742">
    <property type="entry name" value="Glutamyl tRNA-reductase catalytic, N-terminal domain"/>
    <property type="match status" value="1"/>
</dbReference>
<evidence type="ECO:0000256" key="1">
    <source>
        <dbReference type="ARBA" id="ARBA00022857"/>
    </source>
</evidence>
<feature type="domain" description="Quinate/shikimate 5-dehydrogenase/glutamyl-tRNA reductase" evidence="9">
    <location>
        <begin position="191"/>
        <end position="309"/>
    </location>
</feature>
<feature type="binding site" evidence="4 6">
    <location>
        <position position="119"/>
    </location>
    <ligand>
        <name>substrate</name>
    </ligand>
</feature>
<dbReference type="AlphaFoldDB" id="A0A411EA74"/>
<dbReference type="Gene3D" id="3.40.50.720">
    <property type="entry name" value="NAD(P)-binding Rossmann-like Domain"/>
    <property type="match status" value="1"/>
</dbReference>
<dbReference type="GO" id="GO:0019353">
    <property type="term" value="P:protoporphyrinogen IX biosynthetic process from glutamate"/>
    <property type="evidence" value="ECO:0007669"/>
    <property type="project" value="TreeGrafter"/>
</dbReference>
<keyword evidence="3 4" id="KW-0627">Porphyrin biosynthesis</keyword>
<accession>A0A411EA74</accession>
<comment type="domain">
    <text evidence="4">Possesses an unusual extended V-shaped dimeric structure with each monomer consisting of three distinct domains arranged along a curved 'spinal' alpha-helix. The N-terminal catalytic domain specifically recognizes the glutamate moiety of the substrate. The second domain is the NADPH-binding domain, and the third C-terminal domain is responsible for dimerization.</text>
</comment>
<dbReference type="Pfam" id="PF05201">
    <property type="entry name" value="GlutR_N"/>
    <property type="match status" value="1"/>
</dbReference>
<feature type="domain" description="Glutamyl-tRNA reductase N-terminal" evidence="10">
    <location>
        <begin position="15"/>
        <end position="166"/>
    </location>
</feature>
<evidence type="ECO:0000259" key="10">
    <source>
        <dbReference type="Pfam" id="PF05201"/>
    </source>
</evidence>
<dbReference type="InterPro" id="IPR015895">
    <property type="entry name" value="4pyrrol_synth_GluRdtase_N"/>
</dbReference>
<keyword evidence="12" id="KW-1185">Reference proteome</keyword>
<name>A0A411EA74_9FLAO</name>
<feature type="site" description="Important for activity" evidence="4 8">
    <location>
        <position position="109"/>
    </location>
</feature>
<dbReference type="EMBL" id="CP035544">
    <property type="protein sequence ID" value="QBA64548.1"/>
    <property type="molecule type" value="Genomic_DNA"/>
</dbReference>
<comment type="catalytic activity">
    <reaction evidence="4">
        <text>(S)-4-amino-5-oxopentanoate + tRNA(Glu) + NADP(+) = L-glutamyl-tRNA(Glu) + NADPH + H(+)</text>
        <dbReference type="Rhea" id="RHEA:12344"/>
        <dbReference type="Rhea" id="RHEA-COMP:9663"/>
        <dbReference type="Rhea" id="RHEA-COMP:9680"/>
        <dbReference type="ChEBI" id="CHEBI:15378"/>
        <dbReference type="ChEBI" id="CHEBI:57501"/>
        <dbReference type="ChEBI" id="CHEBI:57783"/>
        <dbReference type="ChEBI" id="CHEBI:58349"/>
        <dbReference type="ChEBI" id="CHEBI:78442"/>
        <dbReference type="ChEBI" id="CHEBI:78520"/>
        <dbReference type="EC" id="1.2.1.70"/>
    </reaction>
</comment>
<evidence type="ECO:0000256" key="6">
    <source>
        <dbReference type="PIRSR" id="PIRSR000445-2"/>
    </source>
</evidence>
<dbReference type="EC" id="1.2.1.70" evidence="4"/>
<keyword evidence="2 4" id="KW-0560">Oxidoreductase</keyword>
<dbReference type="GO" id="GO:0008883">
    <property type="term" value="F:glutamyl-tRNA reductase activity"/>
    <property type="evidence" value="ECO:0007669"/>
    <property type="project" value="UniProtKB-UniRule"/>
</dbReference>
<comment type="similarity">
    <text evidence="4">Belongs to the glutamyl-tRNA reductase family.</text>
</comment>
<evidence type="ECO:0000313" key="12">
    <source>
        <dbReference type="Proteomes" id="UP000290889"/>
    </source>
</evidence>
<comment type="subunit">
    <text evidence="4">Homodimer.</text>
</comment>
<dbReference type="InterPro" id="IPR000343">
    <property type="entry name" value="4pyrrol_synth_GluRdtase"/>
</dbReference>
<reference evidence="11 12" key="1">
    <citation type="submission" date="2019-01" db="EMBL/GenBank/DDBJ databases">
        <title>Muriicola soli sp. nov., isolated from soil.</title>
        <authorList>
            <person name="Kang H.J."/>
            <person name="Kim S.B."/>
        </authorList>
    </citation>
    <scope>NUCLEOTIDE SEQUENCE [LARGE SCALE GENOMIC DNA]</scope>
    <source>
        <strain evidence="11 12">MMS17-SY002</strain>
    </source>
</reference>
<dbReference type="PIRSF" id="PIRSF000445">
    <property type="entry name" value="4pyrrol_synth_GluRdtase"/>
    <property type="match status" value="1"/>
</dbReference>
<dbReference type="HAMAP" id="MF_00087">
    <property type="entry name" value="Glu_tRNA_reductase"/>
    <property type="match status" value="1"/>
</dbReference>
<evidence type="ECO:0000256" key="3">
    <source>
        <dbReference type="ARBA" id="ARBA00023244"/>
    </source>
</evidence>
<feature type="binding site" evidence="4 6">
    <location>
        <begin position="124"/>
        <end position="126"/>
    </location>
    <ligand>
        <name>substrate</name>
    </ligand>
</feature>
<protein>
    <recommendedName>
        <fullName evidence="4">Glutamyl-tRNA reductase</fullName>
        <shortName evidence="4">GluTR</shortName>
        <ecNumber evidence="4">1.2.1.70</ecNumber>
    </recommendedName>
</protein>